<evidence type="ECO:0000313" key="2">
    <source>
        <dbReference type="Proteomes" id="UP000467841"/>
    </source>
</evidence>
<dbReference type="Proteomes" id="UP000467841">
    <property type="component" value="Unassembled WGS sequence"/>
</dbReference>
<gene>
    <name evidence="1" type="ORF">MERR_LOCUS42150</name>
</gene>
<organism evidence="1 2">
    <name type="scientific">Microthlaspi erraticum</name>
    <dbReference type="NCBI Taxonomy" id="1685480"/>
    <lineage>
        <taxon>Eukaryota</taxon>
        <taxon>Viridiplantae</taxon>
        <taxon>Streptophyta</taxon>
        <taxon>Embryophyta</taxon>
        <taxon>Tracheophyta</taxon>
        <taxon>Spermatophyta</taxon>
        <taxon>Magnoliopsida</taxon>
        <taxon>eudicotyledons</taxon>
        <taxon>Gunneridae</taxon>
        <taxon>Pentapetalae</taxon>
        <taxon>rosids</taxon>
        <taxon>malvids</taxon>
        <taxon>Brassicales</taxon>
        <taxon>Brassicaceae</taxon>
        <taxon>Coluteocarpeae</taxon>
        <taxon>Microthlaspi</taxon>
    </lineage>
</organism>
<dbReference type="EMBL" id="CACVBM020001595">
    <property type="protein sequence ID" value="CAA7054914.1"/>
    <property type="molecule type" value="Genomic_DNA"/>
</dbReference>
<accession>A0A6D2KD39</accession>
<comment type="caution">
    <text evidence="1">The sequence shown here is derived from an EMBL/GenBank/DDBJ whole genome shotgun (WGS) entry which is preliminary data.</text>
</comment>
<name>A0A6D2KD39_9BRAS</name>
<dbReference type="AlphaFoldDB" id="A0A6D2KD39"/>
<proteinExistence type="predicted"/>
<keyword evidence="2" id="KW-1185">Reference proteome</keyword>
<sequence>MRDYGTMRERDNSLRYDFKNPRVYNPDNPPERFTIREISGKLIGPCTRRLICPLQHYASLHAGTKWTIELKEHNPKAIYANLKVNPSSRFQCFGSFVPKNSS</sequence>
<protein>
    <submittedName>
        <fullName evidence="1">Uncharacterized protein</fullName>
    </submittedName>
</protein>
<evidence type="ECO:0000313" key="1">
    <source>
        <dbReference type="EMBL" id="CAA7054914.1"/>
    </source>
</evidence>
<reference evidence="1" key="1">
    <citation type="submission" date="2020-01" db="EMBL/GenBank/DDBJ databases">
        <authorList>
            <person name="Mishra B."/>
        </authorList>
    </citation>
    <scope>NUCLEOTIDE SEQUENCE [LARGE SCALE GENOMIC DNA]</scope>
</reference>